<evidence type="ECO:0000313" key="6">
    <source>
        <dbReference type="Proteomes" id="UP000826462"/>
    </source>
</evidence>
<proteinExistence type="predicted"/>
<evidence type="ECO:0000256" key="2">
    <source>
        <dbReference type="ARBA" id="ARBA00023125"/>
    </source>
</evidence>
<sequence>MARVAVENPDTVCPVARSLDIVGDKWTVLVLRELYMGVSRFEELQIQTEATPQMLAGRLKALEANGMIERHPYNEKPLRYEYRLTRKGWAFYPVIYALRAWGEGWCKDESEGVAVRFIHRECGADVGLANVCPNCGAPVARDDLQPVVSSHYAKEREERRAAFKDRQQG</sequence>
<dbReference type="InterPro" id="IPR036388">
    <property type="entry name" value="WH-like_DNA-bd_sf"/>
</dbReference>
<evidence type="ECO:0000313" key="5">
    <source>
        <dbReference type="EMBL" id="QYD73819.1"/>
    </source>
</evidence>
<dbReference type="Pfam" id="PF01638">
    <property type="entry name" value="HxlR"/>
    <property type="match status" value="1"/>
</dbReference>
<protein>
    <submittedName>
        <fullName evidence="5">Winged helix-turn-helix transcriptional regulator</fullName>
    </submittedName>
</protein>
<dbReference type="PANTHER" id="PTHR33204">
    <property type="entry name" value="TRANSCRIPTIONAL REGULATOR, MARR FAMILY"/>
    <property type="match status" value="1"/>
</dbReference>
<dbReference type="Proteomes" id="UP000826462">
    <property type="component" value="Chromosome 2"/>
</dbReference>
<feature type="domain" description="HTH hxlR-type" evidence="4">
    <location>
        <begin position="13"/>
        <end position="110"/>
    </location>
</feature>
<dbReference type="PANTHER" id="PTHR33204:SF18">
    <property type="entry name" value="TRANSCRIPTIONAL REGULATORY PROTEIN"/>
    <property type="match status" value="1"/>
</dbReference>
<dbReference type="SUPFAM" id="SSF46785">
    <property type="entry name" value="Winged helix' DNA-binding domain"/>
    <property type="match status" value="1"/>
</dbReference>
<keyword evidence="3" id="KW-0804">Transcription</keyword>
<dbReference type="PROSITE" id="PS51118">
    <property type="entry name" value="HTH_HXLR"/>
    <property type="match status" value="1"/>
</dbReference>
<dbReference type="Gene3D" id="1.10.10.10">
    <property type="entry name" value="Winged helix-like DNA-binding domain superfamily/Winged helix DNA-binding domain"/>
    <property type="match status" value="1"/>
</dbReference>
<evidence type="ECO:0000256" key="3">
    <source>
        <dbReference type="ARBA" id="ARBA00023163"/>
    </source>
</evidence>
<dbReference type="InterPro" id="IPR036390">
    <property type="entry name" value="WH_DNA-bd_sf"/>
</dbReference>
<evidence type="ECO:0000256" key="1">
    <source>
        <dbReference type="ARBA" id="ARBA00023015"/>
    </source>
</evidence>
<organism evidence="5 6">
    <name type="scientific">Paraburkholderia edwinii</name>
    <dbReference type="NCBI Taxonomy" id="2861782"/>
    <lineage>
        <taxon>Bacteria</taxon>
        <taxon>Pseudomonadati</taxon>
        <taxon>Pseudomonadota</taxon>
        <taxon>Betaproteobacteria</taxon>
        <taxon>Burkholderiales</taxon>
        <taxon>Burkholderiaceae</taxon>
        <taxon>Paraburkholderia</taxon>
    </lineage>
</organism>
<gene>
    <name evidence="5" type="ORF">KZJ38_28015</name>
</gene>
<accession>A0ABX8UY06</accession>
<keyword evidence="6" id="KW-1185">Reference proteome</keyword>
<evidence type="ECO:0000259" key="4">
    <source>
        <dbReference type="PROSITE" id="PS51118"/>
    </source>
</evidence>
<reference evidence="5 6" key="1">
    <citation type="submission" date="2021-07" db="EMBL/GenBank/DDBJ databases">
        <title>Paraburkholderia edwinii protects Aspergillus sp. from phenazines by acting as a toxin sponge.</title>
        <authorList>
            <person name="Dahlstrom K.M."/>
            <person name="Newman D.K."/>
        </authorList>
    </citation>
    <scope>NUCLEOTIDE SEQUENCE [LARGE SCALE GENOMIC DNA]</scope>
    <source>
        <strain evidence="5 6">Pe01</strain>
    </source>
</reference>
<dbReference type="InterPro" id="IPR002577">
    <property type="entry name" value="HTH_HxlR"/>
</dbReference>
<name>A0ABX8UY06_9BURK</name>
<dbReference type="EMBL" id="CP080096">
    <property type="protein sequence ID" value="QYD73819.1"/>
    <property type="molecule type" value="Genomic_DNA"/>
</dbReference>
<keyword evidence="1" id="KW-0805">Transcription regulation</keyword>
<keyword evidence="2" id="KW-0238">DNA-binding</keyword>